<dbReference type="AlphaFoldDB" id="A0A7J7P6A2"/>
<keyword evidence="2" id="KW-1185">Reference proteome</keyword>
<evidence type="ECO:0000313" key="1">
    <source>
        <dbReference type="EMBL" id="KAF6174975.1"/>
    </source>
</evidence>
<comment type="caution">
    <text evidence="1">The sequence shown here is derived from an EMBL/GenBank/DDBJ whole genome shotgun (WGS) entry which is preliminary data.</text>
</comment>
<accession>A0A7J7P6A2</accession>
<evidence type="ECO:0000313" key="2">
    <source>
        <dbReference type="Proteomes" id="UP000541444"/>
    </source>
</evidence>
<proteinExistence type="predicted"/>
<name>A0A7J7P6A2_9MAGN</name>
<gene>
    <name evidence="1" type="ORF">GIB67_026463</name>
</gene>
<organism evidence="1 2">
    <name type="scientific">Kingdonia uniflora</name>
    <dbReference type="NCBI Taxonomy" id="39325"/>
    <lineage>
        <taxon>Eukaryota</taxon>
        <taxon>Viridiplantae</taxon>
        <taxon>Streptophyta</taxon>
        <taxon>Embryophyta</taxon>
        <taxon>Tracheophyta</taxon>
        <taxon>Spermatophyta</taxon>
        <taxon>Magnoliopsida</taxon>
        <taxon>Ranunculales</taxon>
        <taxon>Circaeasteraceae</taxon>
        <taxon>Kingdonia</taxon>
    </lineage>
</organism>
<reference evidence="1 2" key="1">
    <citation type="journal article" date="2020" name="IScience">
        <title>Genome Sequencing of the Endangered Kingdonia uniflora (Circaeasteraceae, Ranunculales) Reveals Potential Mechanisms of Evolutionary Specialization.</title>
        <authorList>
            <person name="Sun Y."/>
            <person name="Deng T."/>
            <person name="Zhang A."/>
            <person name="Moore M.J."/>
            <person name="Landis J.B."/>
            <person name="Lin N."/>
            <person name="Zhang H."/>
            <person name="Zhang X."/>
            <person name="Huang J."/>
            <person name="Zhang X."/>
            <person name="Sun H."/>
            <person name="Wang H."/>
        </authorList>
    </citation>
    <scope>NUCLEOTIDE SEQUENCE [LARGE SCALE GENOMIC DNA]</scope>
    <source>
        <strain evidence="1">TB1705</strain>
        <tissue evidence="1">Leaf</tissue>
    </source>
</reference>
<sequence length="62" mass="7150">MQQLKEELLFLLGRKFGMLEDLLSCRGLKGQMYNTLGFPCNFLFLLSPSLVSPCNFPFFKNL</sequence>
<dbReference type="Proteomes" id="UP000541444">
    <property type="component" value="Unassembled WGS sequence"/>
</dbReference>
<dbReference type="EMBL" id="JACGCM010000223">
    <property type="protein sequence ID" value="KAF6174975.1"/>
    <property type="molecule type" value="Genomic_DNA"/>
</dbReference>
<protein>
    <submittedName>
        <fullName evidence="1">Uncharacterized protein</fullName>
    </submittedName>
</protein>